<keyword evidence="2" id="KW-0812">Transmembrane</keyword>
<proteinExistence type="predicted"/>
<dbReference type="EMBL" id="KQ965766">
    <property type="protein sequence ID" value="KXS14873.1"/>
    <property type="molecule type" value="Genomic_DNA"/>
</dbReference>
<protein>
    <submittedName>
        <fullName evidence="3">Uncharacterized protein</fullName>
    </submittedName>
</protein>
<evidence type="ECO:0000256" key="1">
    <source>
        <dbReference type="SAM" id="MobiDB-lite"/>
    </source>
</evidence>
<dbReference type="Proteomes" id="UP000070544">
    <property type="component" value="Unassembled WGS sequence"/>
</dbReference>
<keyword evidence="4" id="KW-1185">Reference proteome</keyword>
<evidence type="ECO:0000313" key="4">
    <source>
        <dbReference type="Proteomes" id="UP000070544"/>
    </source>
</evidence>
<keyword evidence="2" id="KW-0472">Membrane</keyword>
<dbReference type="OrthoDB" id="46988at2759"/>
<reference evidence="3 4" key="1">
    <citation type="journal article" date="2015" name="Genome Biol. Evol.">
        <title>Phylogenomic analyses indicate that early fungi evolved digesting cell walls of algal ancestors of land plants.</title>
        <authorList>
            <person name="Chang Y."/>
            <person name="Wang S."/>
            <person name="Sekimoto S."/>
            <person name="Aerts A.L."/>
            <person name="Choi C."/>
            <person name="Clum A."/>
            <person name="LaButti K.M."/>
            <person name="Lindquist E.A."/>
            <person name="Yee Ngan C."/>
            <person name="Ohm R.A."/>
            <person name="Salamov A.A."/>
            <person name="Grigoriev I.V."/>
            <person name="Spatafora J.W."/>
            <person name="Berbee M.L."/>
        </authorList>
    </citation>
    <scope>NUCLEOTIDE SEQUENCE [LARGE SCALE GENOMIC DNA]</scope>
    <source>
        <strain evidence="3 4">JEL478</strain>
    </source>
</reference>
<feature type="region of interest" description="Disordered" evidence="1">
    <location>
        <begin position="1"/>
        <end position="30"/>
    </location>
</feature>
<accession>A0A139AEM4</accession>
<feature type="transmembrane region" description="Helical" evidence="2">
    <location>
        <begin position="499"/>
        <end position="525"/>
    </location>
</feature>
<name>A0A139AEM4_GONPJ</name>
<gene>
    <name evidence="3" type="ORF">M427DRAFT_135548</name>
</gene>
<sequence length="529" mass="58011">MSKGKIKAPEDGLVFPPDPKRPGERGSTFGNKGAWAAAIGAISPADAEKIQKEKDWRNNYTKYIIKQVEESARSPQKAIAVAKGGLDYCYNNFEFVREGKVSTLQQALDTYTTPIFKTGFIKGTGEKPKGGYVLKVPYKGKELSGDALLAQLDRWYSYGTIEKTARDYIAEVVKNQQWLDLSDKYFCLLGAGSAMGPFLTLMALGANIIAIDLNRAPIWKRLISVARNSPGTITFPLLGDQDKMSDEELFEKAGCNLFTQTPEIRTWVLSVYPDKHITVGAYAYLDGELHVKVSLAMDAIIRDMTTKRKAGAAYLCTPTDVHVITSDAAKAERDNYSSFGVATLFKYLPGMPPNFRKPVKTDDGKKEINYVNGIVDRQGPNYALAKRIQHWRAMVARTEGSIVSSNIAPSTSTASVTHNRLFAWAYGGMHHFKPMEVFAPETSNAVMAALLINDVRNPNSVAHPSVTLDNPLELFREGSFHGGVWRTAFPVNAIGTPSAIVYLATQPAVIAGLGVWAAWIGFLVVTAPK</sequence>
<evidence type="ECO:0000256" key="2">
    <source>
        <dbReference type="SAM" id="Phobius"/>
    </source>
</evidence>
<dbReference type="AlphaFoldDB" id="A0A139AEM4"/>
<evidence type="ECO:0000313" key="3">
    <source>
        <dbReference type="EMBL" id="KXS14873.1"/>
    </source>
</evidence>
<organism evidence="3 4">
    <name type="scientific">Gonapodya prolifera (strain JEL478)</name>
    <name type="common">Monoblepharis prolifera</name>
    <dbReference type="NCBI Taxonomy" id="1344416"/>
    <lineage>
        <taxon>Eukaryota</taxon>
        <taxon>Fungi</taxon>
        <taxon>Fungi incertae sedis</taxon>
        <taxon>Chytridiomycota</taxon>
        <taxon>Chytridiomycota incertae sedis</taxon>
        <taxon>Monoblepharidomycetes</taxon>
        <taxon>Monoblepharidales</taxon>
        <taxon>Gonapodyaceae</taxon>
        <taxon>Gonapodya</taxon>
    </lineage>
</organism>
<keyword evidence="2" id="KW-1133">Transmembrane helix</keyword>